<comment type="caution">
    <text evidence="1">The sequence shown here is derived from an EMBL/GenBank/DDBJ whole genome shotgun (WGS) entry which is preliminary data.</text>
</comment>
<gene>
    <name evidence="1" type="ORF">UHOR_05579</name>
</gene>
<sequence length="241" mass="26368">MVQIHTIAAAAVIGAATYTSATPVERAEALEARTFGIARHLFEKQERYWSRIAPWNHASIPSFTFGCSAPGIPVWTGRDKSQCKWFWNKWTPFCQNGNQPAPQPSTPQPGTDTCVDGYQQVYNNYQVVAESGVYQGKTVGAATMDNDNYLTYLLVSDLDKCLQACDDTKGCVFVNLYQDNADQPSDVSGLPPSVQPKFVKGNLTCALYKACSGTDKANNYGGQQDPTFITDSRAYCKGGKC</sequence>
<evidence type="ECO:0000313" key="2">
    <source>
        <dbReference type="Proteomes" id="UP000006174"/>
    </source>
</evidence>
<organism evidence="1 2">
    <name type="scientific">Ustilago hordei</name>
    <name type="common">Barley covered smut fungus</name>
    <dbReference type="NCBI Taxonomy" id="120017"/>
    <lineage>
        <taxon>Eukaryota</taxon>
        <taxon>Fungi</taxon>
        <taxon>Dikarya</taxon>
        <taxon>Basidiomycota</taxon>
        <taxon>Ustilaginomycotina</taxon>
        <taxon>Ustilaginomycetes</taxon>
        <taxon>Ustilaginales</taxon>
        <taxon>Ustilaginaceae</taxon>
        <taxon>Ustilago</taxon>
    </lineage>
</organism>
<proteinExistence type="predicted"/>
<dbReference type="AlphaFoldDB" id="I2FU34"/>
<protein>
    <submittedName>
        <fullName evidence="1">Uncharacterized protein</fullName>
    </submittedName>
</protein>
<evidence type="ECO:0000313" key="1">
    <source>
        <dbReference type="EMBL" id="CCF50427.1"/>
    </source>
</evidence>
<keyword evidence="2" id="KW-1185">Reference proteome</keyword>
<dbReference type="EMBL" id="CAGI01000155">
    <property type="protein sequence ID" value="CCF50427.1"/>
    <property type="molecule type" value="Genomic_DNA"/>
</dbReference>
<dbReference type="STRING" id="1128400.I2FU34"/>
<dbReference type="OMA" id="WSRIAPW"/>
<dbReference type="OrthoDB" id="271448at2759"/>
<reference evidence="1 2" key="1">
    <citation type="journal article" date="2012" name="Plant Cell">
        <title>Genome comparison of barley and maize smut fungi reveals targeted loss of RNA silencing components and species-specific presence of transposable elements.</title>
        <authorList>
            <person name="Laurie J.D."/>
            <person name="Ali S."/>
            <person name="Linning R."/>
            <person name="Mannhaupt G."/>
            <person name="Wong P."/>
            <person name="Gueldener U."/>
            <person name="Muensterkoetter M."/>
            <person name="Moore R."/>
            <person name="Kahmann R."/>
            <person name="Bakkeren G."/>
            <person name="Schirawski J."/>
        </authorList>
    </citation>
    <scope>NUCLEOTIDE SEQUENCE [LARGE SCALE GENOMIC DNA]</scope>
    <source>
        <strain evidence="2">Uh4875-4</strain>
    </source>
</reference>
<accession>I2FU34</accession>
<name>I2FU34_USTHO</name>
<dbReference type="HOGENOM" id="CLU_1152475_0_0_1"/>
<dbReference type="Proteomes" id="UP000006174">
    <property type="component" value="Unassembled WGS sequence"/>
</dbReference>
<dbReference type="eggNOG" id="ENOG502T7NE">
    <property type="taxonomic scope" value="Eukaryota"/>
</dbReference>